<dbReference type="Pfam" id="PF00126">
    <property type="entry name" value="HTH_1"/>
    <property type="match status" value="1"/>
</dbReference>
<dbReference type="GO" id="GO:0003700">
    <property type="term" value="F:DNA-binding transcription factor activity"/>
    <property type="evidence" value="ECO:0007669"/>
    <property type="project" value="InterPro"/>
</dbReference>
<dbReference type="Pfam" id="PF03466">
    <property type="entry name" value="LysR_substrate"/>
    <property type="match status" value="1"/>
</dbReference>
<evidence type="ECO:0000256" key="1">
    <source>
        <dbReference type="ARBA" id="ARBA00009437"/>
    </source>
</evidence>
<dbReference type="InterPro" id="IPR005119">
    <property type="entry name" value="LysR_subst-bd"/>
</dbReference>
<protein>
    <submittedName>
        <fullName evidence="7">LysR family transcriptional regulator</fullName>
    </submittedName>
    <submittedName>
        <fullName evidence="8">Molybdate transport repressor ModE-like protein</fullName>
    </submittedName>
</protein>
<dbReference type="GO" id="GO:0003677">
    <property type="term" value="F:DNA binding"/>
    <property type="evidence" value="ECO:0007669"/>
    <property type="project" value="UniProtKB-KW"/>
</dbReference>
<accession>A0A7Y9FFG2</accession>
<keyword evidence="10" id="KW-1185">Reference proteome</keyword>
<evidence type="ECO:0000313" key="10">
    <source>
        <dbReference type="Proteomes" id="UP000618382"/>
    </source>
</evidence>
<dbReference type="GO" id="GO:0032993">
    <property type="term" value="C:protein-DNA complex"/>
    <property type="evidence" value="ECO:0007669"/>
    <property type="project" value="TreeGrafter"/>
</dbReference>
<evidence type="ECO:0000256" key="4">
    <source>
        <dbReference type="ARBA" id="ARBA00023163"/>
    </source>
</evidence>
<dbReference type="Proteomes" id="UP000618382">
    <property type="component" value="Unassembled WGS sequence"/>
</dbReference>
<organism evidence="8 9">
    <name type="scientific">Cellulomonas oligotrophica</name>
    <dbReference type="NCBI Taxonomy" id="931536"/>
    <lineage>
        <taxon>Bacteria</taxon>
        <taxon>Bacillati</taxon>
        <taxon>Actinomycetota</taxon>
        <taxon>Actinomycetes</taxon>
        <taxon>Micrococcales</taxon>
        <taxon>Cellulomonadaceae</taxon>
        <taxon>Cellulomonas</taxon>
    </lineage>
</organism>
<reference evidence="7 10" key="2">
    <citation type="submission" date="2021-01" db="EMBL/GenBank/DDBJ databases">
        <title>Whole genome shotgun sequence of Cellulomonas oligotrophica NBRC 109435.</title>
        <authorList>
            <person name="Komaki H."/>
            <person name="Tamura T."/>
        </authorList>
    </citation>
    <scope>NUCLEOTIDE SEQUENCE [LARGE SCALE GENOMIC DNA]</scope>
    <source>
        <strain evidence="7 10">NBRC 109435</strain>
    </source>
</reference>
<comment type="similarity">
    <text evidence="1">Belongs to the LysR transcriptional regulatory family.</text>
</comment>
<feature type="domain" description="HTH lysR-type" evidence="6">
    <location>
        <begin position="21"/>
        <end position="78"/>
    </location>
</feature>
<dbReference type="SUPFAM" id="SSF53850">
    <property type="entry name" value="Periplasmic binding protein-like II"/>
    <property type="match status" value="1"/>
</dbReference>
<proteinExistence type="inferred from homology"/>
<dbReference type="PANTHER" id="PTHR30346:SF29">
    <property type="entry name" value="LYSR SUBSTRATE-BINDING"/>
    <property type="match status" value="1"/>
</dbReference>
<dbReference type="InterPro" id="IPR036388">
    <property type="entry name" value="WH-like_DNA-bd_sf"/>
</dbReference>
<dbReference type="InterPro" id="IPR000847">
    <property type="entry name" value="LysR_HTH_N"/>
</dbReference>
<dbReference type="PANTHER" id="PTHR30346">
    <property type="entry name" value="TRANSCRIPTIONAL DUAL REGULATOR HCAR-RELATED"/>
    <property type="match status" value="1"/>
</dbReference>
<keyword evidence="3" id="KW-0238">DNA-binding</keyword>
<keyword evidence="5" id="KW-0812">Transmembrane</keyword>
<dbReference type="SUPFAM" id="SSF46785">
    <property type="entry name" value="Winged helix' DNA-binding domain"/>
    <property type="match status" value="1"/>
</dbReference>
<evidence type="ECO:0000256" key="5">
    <source>
        <dbReference type="SAM" id="Phobius"/>
    </source>
</evidence>
<dbReference type="InterPro" id="IPR036390">
    <property type="entry name" value="WH_DNA-bd_sf"/>
</dbReference>
<comment type="caution">
    <text evidence="8">The sequence shown here is derived from an EMBL/GenBank/DDBJ whole genome shotgun (WGS) entry which is preliminary data.</text>
</comment>
<dbReference type="Gene3D" id="1.10.10.10">
    <property type="entry name" value="Winged helix-like DNA-binding domain superfamily/Winged helix DNA-binding domain"/>
    <property type="match status" value="1"/>
</dbReference>
<keyword evidence="2" id="KW-0805">Transcription regulation</keyword>
<sequence>MTGHAHVPAVTTDQVPVGEPLDVGALRLLQAVGEHGTLTAAAAALGISQPAASQHVRRLERRLGTALLDRGGRRVRLTEAGRVLARHGVTVSAALHAAHAEVAALTGLRAGVVRLVGFPSAAATLVPPALAQLRAAHPGLTVALQEAEPPASLDLLRAGAADVVLGFTYDGAGAADLAGLHVEPLLVDTTHVALPADHPAAAPTGPDVADPDLADLDLADLADADWIAGCPRCRGHLVDASRARGFEPRVVHATDDYPAVLGLVAAGLGVAVLPGLVAPAARRTDGVVLRRAAGTRDRRVWAATTPDLARVPSVAATTDALHRAAAALGTV</sequence>
<keyword evidence="5" id="KW-1133">Transmembrane helix</keyword>
<dbReference type="Gene3D" id="3.40.190.10">
    <property type="entry name" value="Periplasmic binding protein-like II"/>
    <property type="match status" value="2"/>
</dbReference>
<evidence type="ECO:0000256" key="3">
    <source>
        <dbReference type="ARBA" id="ARBA00023125"/>
    </source>
</evidence>
<dbReference type="EMBL" id="BONN01000001">
    <property type="protein sequence ID" value="GIG30970.1"/>
    <property type="molecule type" value="Genomic_DNA"/>
</dbReference>
<evidence type="ECO:0000259" key="6">
    <source>
        <dbReference type="PROSITE" id="PS50931"/>
    </source>
</evidence>
<keyword evidence="5" id="KW-0472">Membrane</keyword>
<dbReference type="CDD" id="cd08423">
    <property type="entry name" value="PBP2_LTTR_like_6"/>
    <property type="match status" value="1"/>
</dbReference>
<feature type="transmembrane region" description="Helical" evidence="5">
    <location>
        <begin position="257"/>
        <end position="281"/>
    </location>
</feature>
<dbReference type="RefSeq" id="WP_239072693.1">
    <property type="nucleotide sequence ID" value="NZ_BAABFI010000002.1"/>
</dbReference>
<reference evidence="8 9" key="1">
    <citation type="submission" date="2020-07" db="EMBL/GenBank/DDBJ databases">
        <title>Sequencing the genomes of 1000 actinobacteria strains.</title>
        <authorList>
            <person name="Klenk H.-P."/>
        </authorList>
    </citation>
    <scope>NUCLEOTIDE SEQUENCE [LARGE SCALE GENOMIC DNA]</scope>
    <source>
        <strain evidence="8 9">DSM 24482</strain>
    </source>
</reference>
<evidence type="ECO:0000313" key="9">
    <source>
        <dbReference type="Proteomes" id="UP000577956"/>
    </source>
</evidence>
<keyword evidence="4" id="KW-0804">Transcription</keyword>
<name>A0A7Y9FFG2_9CELL</name>
<dbReference type="PRINTS" id="PR00039">
    <property type="entry name" value="HTHLYSR"/>
</dbReference>
<evidence type="ECO:0000256" key="2">
    <source>
        <dbReference type="ARBA" id="ARBA00023015"/>
    </source>
</evidence>
<dbReference type="Proteomes" id="UP000577956">
    <property type="component" value="Unassembled WGS sequence"/>
</dbReference>
<dbReference type="FunFam" id="1.10.10.10:FF:000001">
    <property type="entry name" value="LysR family transcriptional regulator"/>
    <property type="match status" value="1"/>
</dbReference>
<evidence type="ECO:0000313" key="7">
    <source>
        <dbReference type="EMBL" id="GIG30970.1"/>
    </source>
</evidence>
<evidence type="ECO:0000313" key="8">
    <source>
        <dbReference type="EMBL" id="NYD86022.1"/>
    </source>
</evidence>
<dbReference type="AlphaFoldDB" id="A0A7Y9FFG2"/>
<dbReference type="PROSITE" id="PS50931">
    <property type="entry name" value="HTH_LYSR"/>
    <property type="match status" value="1"/>
</dbReference>
<dbReference type="EMBL" id="JACCBK010000001">
    <property type="protein sequence ID" value="NYD86022.1"/>
    <property type="molecule type" value="Genomic_DNA"/>
</dbReference>
<gene>
    <name evidence="8" type="ORF">BKA21_001571</name>
    <name evidence="7" type="ORF">Col01nite_01290</name>
</gene>